<keyword evidence="2" id="KW-1133">Transmembrane helix</keyword>
<evidence type="ECO:0000313" key="5">
    <source>
        <dbReference type="Proteomes" id="UP000196320"/>
    </source>
</evidence>
<dbReference type="InterPro" id="IPR051474">
    <property type="entry name" value="Anti-sigma-K/W_factor"/>
</dbReference>
<gene>
    <name evidence="4" type="ORF">FM104_00290</name>
</gene>
<dbReference type="AlphaFoldDB" id="A0A1R4I6K4"/>
<dbReference type="GO" id="GO:0006417">
    <property type="term" value="P:regulation of translation"/>
    <property type="evidence" value="ECO:0007669"/>
    <property type="project" value="TreeGrafter"/>
</dbReference>
<protein>
    <recommendedName>
        <fullName evidence="3">Anti-sigma K factor RskA C-terminal domain-containing protein</fullName>
    </recommendedName>
</protein>
<proteinExistence type="predicted"/>
<reference evidence="4 5" key="1">
    <citation type="submission" date="2017-02" db="EMBL/GenBank/DDBJ databases">
        <authorList>
            <person name="Peterson S.W."/>
        </authorList>
    </citation>
    <scope>NUCLEOTIDE SEQUENCE [LARGE SCALE GENOMIC DNA]</scope>
    <source>
        <strain evidence="4 5">B Mb 05.01</strain>
    </source>
</reference>
<feature type="compositionally biased region" description="Polar residues" evidence="1">
    <location>
        <begin position="74"/>
        <end position="87"/>
    </location>
</feature>
<keyword evidence="5" id="KW-1185">Reference proteome</keyword>
<feature type="domain" description="Anti-sigma K factor RskA C-terminal" evidence="3">
    <location>
        <begin position="104"/>
        <end position="238"/>
    </location>
</feature>
<accession>A0A1R4I6K4</accession>
<name>A0A1R4I6K4_9MICO</name>
<dbReference type="OrthoDB" id="153510at2"/>
<feature type="region of interest" description="Disordered" evidence="1">
    <location>
        <begin position="74"/>
        <end position="94"/>
    </location>
</feature>
<feature type="transmembrane region" description="Helical" evidence="2">
    <location>
        <begin position="102"/>
        <end position="126"/>
    </location>
</feature>
<keyword evidence="2" id="KW-0812">Transmembrane</keyword>
<dbReference type="PANTHER" id="PTHR37461">
    <property type="entry name" value="ANTI-SIGMA-K FACTOR RSKA"/>
    <property type="match status" value="1"/>
</dbReference>
<dbReference type="PANTHER" id="PTHR37461:SF1">
    <property type="entry name" value="ANTI-SIGMA-K FACTOR RSKA"/>
    <property type="match status" value="1"/>
</dbReference>
<evidence type="ECO:0000259" key="3">
    <source>
        <dbReference type="Pfam" id="PF10099"/>
    </source>
</evidence>
<dbReference type="RefSeq" id="WP_087129462.1">
    <property type="nucleotide sequence ID" value="NZ_FUKO01000002.1"/>
</dbReference>
<dbReference type="Proteomes" id="UP000196320">
    <property type="component" value="Unassembled WGS sequence"/>
</dbReference>
<sequence length="247" mass="25146">MNEREFAELAAGAAVHALSAEDEQRYLRALAENPQWQAIADDDADVAALLAAGAPEVAPPASIRAALLDEITRTPQTTTAPEQSGGETRSGGAPRPHRMRMLFALAACLVVLGGLGFGAVAMSGILSPPASVVALQQIESAADAQQASVDLESGGTATAHWSPSLGSVVLVTDGVAEPDPGKTYELWFVRGETPIPAGVFSVDAGAATTQLDGQMQTGDVIAVTVEQDGGSPTGLPTTTPVIVIPTA</sequence>
<dbReference type="InterPro" id="IPR018764">
    <property type="entry name" value="RskA_C"/>
</dbReference>
<keyword evidence="2" id="KW-0472">Membrane</keyword>
<dbReference type="Pfam" id="PF10099">
    <property type="entry name" value="RskA_C"/>
    <property type="match status" value="1"/>
</dbReference>
<organism evidence="4 5">
    <name type="scientific">Microbacterium esteraromaticum</name>
    <dbReference type="NCBI Taxonomy" id="57043"/>
    <lineage>
        <taxon>Bacteria</taxon>
        <taxon>Bacillati</taxon>
        <taxon>Actinomycetota</taxon>
        <taxon>Actinomycetes</taxon>
        <taxon>Micrococcales</taxon>
        <taxon>Microbacteriaceae</taxon>
        <taxon>Microbacterium</taxon>
    </lineage>
</organism>
<evidence type="ECO:0000256" key="2">
    <source>
        <dbReference type="SAM" id="Phobius"/>
    </source>
</evidence>
<dbReference type="EMBL" id="FUKO01000002">
    <property type="protein sequence ID" value="SJN15462.1"/>
    <property type="molecule type" value="Genomic_DNA"/>
</dbReference>
<dbReference type="GO" id="GO:0005886">
    <property type="term" value="C:plasma membrane"/>
    <property type="evidence" value="ECO:0007669"/>
    <property type="project" value="InterPro"/>
</dbReference>
<evidence type="ECO:0000256" key="1">
    <source>
        <dbReference type="SAM" id="MobiDB-lite"/>
    </source>
</evidence>
<dbReference type="GO" id="GO:0016989">
    <property type="term" value="F:sigma factor antagonist activity"/>
    <property type="evidence" value="ECO:0007669"/>
    <property type="project" value="TreeGrafter"/>
</dbReference>
<evidence type="ECO:0000313" key="4">
    <source>
        <dbReference type="EMBL" id="SJN15462.1"/>
    </source>
</evidence>